<evidence type="ECO:0000313" key="11">
    <source>
        <dbReference type="Proteomes" id="UP000241209"/>
    </source>
</evidence>
<dbReference type="GO" id="GO:0000976">
    <property type="term" value="F:transcription cis-regulatory region binding"/>
    <property type="evidence" value="ECO:0007669"/>
    <property type="project" value="TreeGrafter"/>
</dbReference>
<keyword evidence="2" id="KW-0902">Two-component regulatory system</keyword>
<evidence type="ECO:0000256" key="3">
    <source>
        <dbReference type="ARBA" id="ARBA00023015"/>
    </source>
</evidence>
<dbReference type="InterPro" id="IPR011006">
    <property type="entry name" value="CheY-like_superfamily"/>
</dbReference>
<dbReference type="PROSITE" id="PS50110">
    <property type="entry name" value="RESPONSE_REGULATORY"/>
    <property type="match status" value="1"/>
</dbReference>
<dbReference type="SMART" id="SM00448">
    <property type="entry name" value="REC"/>
    <property type="match status" value="1"/>
</dbReference>
<dbReference type="SMART" id="SM00862">
    <property type="entry name" value="Trans_reg_C"/>
    <property type="match status" value="1"/>
</dbReference>
<gene>
    <name evidence="10" type="ORF">BU072_01520</name>
</gene>
<dbReference type="Pfam" id="PF00486">
    <property type="entry name" value="Trans_reg_C"/>
    <property type="match status" value="1"/>
</dbReference>
<evidence type="ECO:0000256" key="5">
    <source>
        <dbReference type="ARBA" id="ARBA00023163"/>
    </source>
</evidence>
<feature type="modified residue" description="4-aspartylphosphate" evidence="6">
    <location>
        <position position="52"/>
    </location>
</feature>
<dbReference type="InterPro" id="IPR001867">
    <property type="entry name" value="OmpR/PhoB-type_DNA-bd"/>
</dbReference>
<keyword evidence="5" id="KW-0804">Transcription</keyword>
<evidence type="ECO:0000259" key="9">
    <source>
        <dbReference type="PROSITE" id="PS51755"/>
    </source>
</evidence>
<dbReference type="PANTHER" id="PTHR48111">
    <property type="entry name" value="REGULATOR OF RPOS"/>
    <property type="match status" value="1"/>
</dbReference>
<evidence type="ECO:0000313" key="10">
    <source>
        <dbReference type="EMBL" id="PTI30985.1"/>
    </source>
</evidence>
<protein>
    <submittedName>
        <fullName evidence="10">Two-component system response regulator</fullName>
    </submittedName>
</protein>
<evidence type="ECO:0000256" key="1">
    <source>
        <dbReference type="ARBA" id="ARBA00022553"/>
    </source>
</evidence>
<dbReference type="GO" id="GO:0005829">
    <property type="term" value="C:cytosol"/>
    <property type="evidence" value="ECO:0007669"/>
    <property type="project" value="TreeGrafter"/>
</dbReference>
<dbReference type="Gene3D" id="3.40.50.2300">
    <property type="match status" value="1"/>
</dbReference>
<dbReference type="InterPro" id="IPR036388">
    <property type="entry name" value="WH-like_DNA-bd_sf"/>
</dbReference>
<dbReference type="PANTHER" id="PTHR48111:SF70">
    <property type="entry name" value="TWO-COMPONENT RESPONSE REGULATOR YBDJ"/>
    <property type="match status" value="1"/>
</dbReference>
<dbReference type="CDD" id="cd17574">
    <property type="entry name" value="REC_OmpR"/>
    <property type="match status" value="1"/>
</dbReference>
<dbReference type="Gene3D" id="6.10.250.690">
    <property type="match status" value="1"/>
</dbReference>
<evidence type="ECO:0000256" key="2">
    <source>
        <dbReference type="ARBA" id="ARBA00023012"/>
    </source>
</evidence>
<accession>A0A2T4PWW9</accession>
<dbReference type="Proteomes" id="UP000241209">
    <property type="component" value="Unassembled WGS sequence"/>
</dbReference>
<feature type="DNA-binding region" description="OmpR/PhoB-type" evidence="7">
    <location>
        <begin position="121"/>
        <end position="217"/>
    </location>
</feature>
<dbReference type="GO" id="GO:0006355">
    <property type="term" value="P:regulation of DNA-templated transcription"/>
    <property type="evidence" value="ECO:0007669"/>
    <property type="project" value="InterPro"/>
</dbReference>
<evidence type="ECO:0000256" key="7">
    <source>
        <dbReference type="PROSITE-ProRule" id="PRU01091"/>
    </source>
</evidence>
<organism evidence="10 11">
    <name type="scientific">Mammaliicoccus vitulinus</name>
    <dbReference type="NCBI Taxonomy" id="71237"/>
    <lineage>
        <taxon>Bacteria</taxon>
        <taxon>Bacillati</taxon>
        <taxon>Bacillota</taxon>
        <taxon>Bacilli</taxon>
        <taxon>Bacillales</taxon>
        <taxon>Staphylococcaceae</taxon>
        <taxon>Mammaliicoccus</taxon>
    </lineage>
</organism>
<evidence type="ECO:0000256" key="6">
    <source>
        <dbReference type="PROSITE-ProRule" id="PRU00169"/>
    </source>
</evidence>
<dbReference type="Gene3D" id="1.10.10.10">
    <property type="entry name" value="Winged helix-like DNA-binding domain superfamily/Winged helix DNA-binding domain"/>
    <property type="match status" value="1"/>
</dbReference>
<comment type="caution">
    <text evidence="10">The sequence shown here is derived from an EMBL/GenBank/DDBJ whole genome shotgun (WGS) entry which is preliminary data.</text>
</comment>
<dbReference type="GO" id="GO:0032993">
    <property type="term" value="C:protein-DNA complex"/>
    <property type="evidence" value="ECO:0007669"/>
    <property type="project" value="TreeGrafter"/>
</dbReference>
<keyword evidence="1 6" id="KW-0597">Phosphoprotein</keyword>
<reference evidence="10 11" key="1">
    <citation type="journal article" date="2016" name="Front. Microbiol.">
        <title>Comprehensive Phylogenetic Analysis of Bovine Non-aureus Staphylococci Species Based on Whole-Genome Sequencing.</title>
        <authorList>
            <person name="Naushad S."/>
            <person name="Barkema H.W."/>
            <person name="Luby C."/>
            <person name="Condas L.A."/>
            <person name="Nobrega D.B."/>
            <person name="Carson D.A."/>
            <person name="De Buck J."/>
        </authorList>
    </citation>
    <scope>NUCLEOTIDE SEQUENCE [LARGE SCALE GENOMIC DNA]</scope>
    <source>
        <strain evidence="10 11">SNUC 2204</strain>
    </source>
</reference>
<dbReference type="SUPFAM" id="SSF52172">
    <property type="entry name" value="CheY-like"/>
    <property type="match status" value="1"/>
</dbReference>
<dbReference type="EMBL" id="PZFK01000002">
    <property type="protein sequence ID" value="PTI30985.1"/>
    <property type="molecule type" value="Genomic_DNA"/>
</dbReference>
<dbReference type="GO" id="GO:0000156">
    <property type="term" value="F:phosphorelay response regulator activity"/>
    <property type="evidence" value="ECO:0007669"/>
    <property type="project" value="TreeGrafter"/>
</dbReference>
<dbReference type="PROSITE" id="PS51755">
    <property type="entry name" value="OMPR_PHOB"/>
    <property type="match status" value="1"/>
</dbReference>
<evidence type="ECO:0000259" key="8">
    <source>
        <dbReference type="PROSITE" id="PS50110"/>
    </source>
</evidence>
<sequence>MKGYHILIVEDDRIISKNLKLLFEQNNAIVTIDSTGNEVLDYINKVHIIVMDIMLPHNDGLSLTDMIRKSTDIPIIYLTARSDIDSKMKGLRNGDDYLTKPFDPRELMSRIDNLLKNYYGEEKIEIHDLIVDLKAQTVQLNNDYINFTQTESTIFFYLVSNKDSNLTKDQIINYVWRDGNAYENTLNVYIKKIRMKINDVNSEIIQTIYGIGYRLNSR</sequence>
<keyword evidence="3" id="KW-0805">Transcription regulation</keyword>
<dbReference type="InterPro" id="IPR001789">
    <property type="entry name" value="Sig_transdc_resp-reg_receiver"/>
</dbReference>
<dbReference type="CDD" id="cd00383">
    <property type="entry name" value="trans_reg_C"/>
    <property type="match status" value="1"/>
</dbReference>
<keyword evidence="4 7" id="KW-0238">DNA-binding</keyword>
<feature type="domain" description="OmpR/PhoB-type" evidence="9">
    <location>
        <begin position="121"/>
        <end position="217"/>
    </location>
</feature>
<name>A0A2T4PWW9_9STAP</name>
<proteinExistence type="predicted"/>
<dbReference type="AlphaFoldDB" id="A0A2T4PWW9"/>
<dbReference type="RefSeq" id="WP_107556605.1">
    <property type="nucleotide sequence ID" value="NZ_PZFK01000002.1"/>
</dbReference>
<feature type="domain" description="Response regulatory" evidence="8">
    <location>
        <begin position="5"/>
        <end position="115"/>
    </location>
</feature>
<dbReference type="Pfam" id="PF00072">
    <property type="entry name" value="Response_reg"/>
    <property type="match status" value="1"/>
</dbReference>
<evidence type="ECO:0000256" key="4">
    <source>
        <dbReference type="ARBA" id="ARBA00023125"/>
    </source>
</evidence>
<dbReference type="InterPro" id="IPR039420">
    <property type="entry name" value="WalR-like"/>
</dbReference>